<dbReference type="Gene3D" id="2.30.29.30">
    <property type="entry name" value="Pleckstrin-homology domain (PH domain)/Phosphotyrosine-binding domain (PTB)"/>
    <property type="match status" value="1"/>
</dbReference>
<feature type="domain" description="BSD" evidence="12">
    <location>
        <begin position="180"/>
        <end position="232"/>
    </location>
</feature>
<dbReference type="PANTHER" id="PTHR12856">
    <property type="entry name" value="TRANSCRIPTION INITIATION FACTOR IIH-RELATED"/>
    <property type="match status" value="1"/>
</dbReference>
<accession>A0AAN7ZMQ3</accession>
<evidence type="ECO:0000256" key="6">
    <source>
        <dbReference type="ARBA" id="ARBA00023163"/>
    </source>
</evidence>
<dbReference type="FunFam" id="2.30.29.30:FF:000115">
    <property type="entry name" value="General transcription factor IIH subunit 1"/>
    <property type="match status" value="1"/>
</dbReference>
<evidence type="ECO:0000256" key="10">
    <source>
        <dbReference type="ARBA" id="ARBA00070129"/>
    </source>
</evidence>
<dbReference type="GO" id="GO:0000439">
    <property type="term" value="C:transcription factor TFIIH core complex"/>
    <property type="evidence" value="ECO:0007669"/>
    <property type="project" value="InterPro"/>
</dbReference>
<dbReference type="InterPro" id="IPR011993">
    <property type="entry name" value="PH-like_dom_sf"/>
</dbReference>
<sequence length="840" mass="96253">MTTSSEEILLQVPHVRYKKGDGTLYLMDQRIAWMMENRDTVSISHLYSDIKTQKISPEGKAKVQLQVVLHNGVSSTFHFINRGGTHEQSADRDRVKELLQTLLPKFKRKVDKELEEKNRLLSTNPTLLQLYKDLVMAEVVTSEEFWTHHASQHTQGQKTQQQAIGVSGAFLADIKPQTDGCNGLKYNITADIIDCIFKTYPAVQKKYIEHVPAKLSEAQFWTKFFQSHYFHRDRKYVESKDLFTECGKMDDQEMKKDIQTGVKDPLVDITTFEDKSLDECYGMEVEKRSSSGGTVSQAMIKRFNQHSIMVLKASKHKNTEPESSDASSNSLKPQELTSNSISNGISHADDAHVNKKLRIQEKIVYDDLDSSHDTMNTSKSVLSLSKIERYLHGPMPGSSAEYLNANDVSSVNRNILSECKQWQGGRQQTSNLVSPAAAVGALGELSPGGALMRGFQEQSLAQLVPSDIEREVRNLYLSLSELLNHFWKCFPPTTSTLEQKAVKMHEALHRFHGTKVKPFEDKLIRELTPLSHHLTKHLNQLLNVAYQKFNNWQKMKTLHSSDEDYLRVDSDDNLGVQHNSAYSSSKGDGGFRNGIASSYLNEQDASRYLARDQEKNHHLDKSNYANDAFDQHEGGLHRDAKAKSVHKKGNHNSGFHNTYHIDESSKNSSYYDDNDEVGGNYLKKSNTGLYGTAKASNGEGVHYDDSLNQKESYEKKKYDAGKRRQNLIEDNRNYDRDQYYTDNEQFDKTRGGTYNEVGNNYHEDKYFYPSQSHGPRHRILYNTYRHPEESTITVYEDPRVHLPHHKSYYVDDHNANNVRVRVVAKPLRWDLHDIRDHHYF</sequence>
<evidence type="ECO:0000313" key="14">
    <source>
        <dbReference type="Proteomes" id="UP001329430"/>
    </source>
</evidence>
<comment type="caution">
    <text evidence="13">The sequence shown here is derived from an EMBL/GenBank/DDBJ whole genome shotgun (WGS) entry which is preliminary data.</text>
</comment>
<evidence type="ECO:0000256" key="9">
    <source>
        <dbReference type="ARBA" id="ARBA00057028"/>
    </source>
</evidence>
<dbReference type="Proteomes" id="UP001329430">
    <property type="component" value="Chromosome 5"/>
</dbReference>
<dbReference type="Pfam" id="PF03909">
    <property type="entry name" value="BSD"/>
    <property type="match status" value="1"/>
</dbReference>
<evidence type="ECO:0000259" key="12">
    <source>
        <dbReference type="PROSITE" id="PS50858"/>
    </source>
</evidence>
<dbReference type="InterPro" id="IPR005607">
    <property type="entry name" value="BSD_dom"/>
</dbReference>
<feature type="compositionally biased region" description="Polar residues" evidence="11">
    <location>
        <begin position="324"/>
        <end position="345"/>
    </location>
</feature>
<dbReference type="GO" id="GO:0006351">
    <property type="term" value="P:DNA-templated transcription"/>
    <property type="evidence" value="ECO:0007669"/>
    <property type="project" value="InterPro"/>
</dbReference>
<dbReference type="InterPro" id="IPR013876">
    <property type="entry name" value="TFIIH_BTF_p62_N"/>
</dbReference>
<name>A0AAN7ZMQ3_9COLE</name>
<keyword evidence="7" id="KW-0234">DNA repair</keyword>
<organism evidence="13 14">
    <name type="scientific">Pyrocoelia pectoralis</name>
    <dbReference type="NCBI Taxonomy" id="417401"/>
    <lineage>
        <taxon>Eukaryota</taxon>
        <taxon>Metazoa</taxon>
        <taxon>Ecdysozoa</taxon>
        <taxon>Arthropoda</taxon>
        <taxon>Hexapoda</taxon>
        <taxon>Insecta</taxon>
        <taxon>Pterygota</taxon>
        <taxon>Neoptera</taxon>
        <taxon>Endopterygota</taxon>
        <taxon>Coleoptera</taxon>
        <taxon>Polyphaga</taxon>
        <taxon>Elateriformia</taxon>
        <taxon>Elateroidea</taxon>
        <taxon>Lampyridae</taxon>
        <taxon>Lampyrinae</taxon>
        <taxon>Pyrocoelia</taxon>
    </lineage>
</organism>
<dbReference type="PROSITE" id="PS50858">
    <property type="entry name" value="BSD"/>
    <property type="match status" value="2"/>
</dbReference>
<dbReference type="Pfam" id="PF16009">
    <property type="entry name" value="DUF4779"/>
    <property type="match status" value="1"/>
</dbReference>
<evidence type="ECO:0000256" key="4">
    <source>
        <dbReference type="ARBA" id="ARBA00022763"/>
    </source>
</evidence>
<dbReference type="SUPFAM" id="SSF140383">
    <property type="entry name" value="BSD domain-like"/>
    <property type="match status" value="2"/>
</dbReference>
<dbReference type="EMBL" id="JAVRBK010000005">
    <property type="protein sequence ID" value="KAK5643686.1"/>
    <property type="molecule type" value="Genomic_DNA"/>
</dbReference>
<dbReference type="InterPro" id="IPR035925">
    <property type="entry name" value="BSD_dom_sf"/>
</dbReference>
<evidence type="ECO:0000256" key="8">
    <source>
        <dbReference type="ARBA" id="ARBA00023242"/>
    </source>
</evidence>
<evidence type="ECO:0000256" key="7">
    <source>
        <dbReference type="ARBA" id="ARBA00023204"/>
    </source>
</evidence>
<dbReference type="Pfam" id="PF08567">
    <property type="entry name" value="PH_TFIIH"/>
    <property type="match status" value="1"/>
</dbReference>
<feature type="region of interest" description="Disordered" evidence="11">
    <location>
        <begin position="635"/>
        <end position="724"/>
    </location>
</feature>
<gene>
    <name evidence="13" type="ORF">RI129_007531</name>
</gene>
<dbReference type="Gene3D" id="6.10.140.1200">
    <property type="match status" value="1"/>
</dbReference>
<dbReference type="AlphaFoldDB" id="A0AAN7ZMQ3"/>
<comment type="function">
    <text evidence="9">Component of the general transcription and DNA repair factor IIH (TFIIH) core complex, which is involved in general and transcription-coupled nucleotide excision repair (NER) of damaged DNA and, when complexed to CAK, in RNA transcription by RNA polymerase II. In NER, TFIIH acts by opening DNA around the lesion to allow the excision of the damaged oligonucleotide and its replacement by a new DNA fragment. In transcription, TFIIH has an essential role in transcription initiation. When the pre-initiation complex (PIC) has been established, TFIIH is required for promoter opening and promoter escape. Phosphorylation of the C-terminal tail (CTD) of the largest subunit of RNA polymerase II by the kinase module CAK controls the initiation of transcription.</text>
</comment>
<feature type="region of interest" description="Disordered" evidence="11">
    <location>
        <begin position="314"/>
        <end position="347"/>
    </location>
</feature>
<keyword evidence="3" id="KW-0677">Repeat</keyword>
<dbReference type="InterPro" id="IPR027079">
    <property type="entry name" value="Tfb1/GTF2H1"/>
</dbReference>
<keyword evidence="14" id="KW-1185">Reference proteome</keyword>
<keyword evidence="5" id="KW-0805">Transcription regulation</keyword>
<dbReference type="CDD" id="cd13229">
    <property type="entry name" value="PH_TFIIH"/>
    <property type="match status" value="1"/>
</dbReference>
<evidence type="ECO:0000256" key="5">
    <source>
        <dbReference type="ARBA" id="ARBA00023015"/>
    </source>
</evidence>
<dbReference type="GO" id="GO:0006289">
    <property type="term" value="P:nucleotide-excision repair"/>
    <property type="evidence" value="ECO:0007669"/>
    <property type="project" value="InterPro"/>
</dbReference>
<feature type="domain" description="BSD" evidence="12">
    <location>
        <begin position="102"/>
        <end position="147"/>
    </location>
</feature>
<keyword evidence="8" id="KW-0539">Nucleus</keyword>
<protein>
    <recommendedName>
        <fullName evidence="10">General transcription factor IIH subunit 1</fullName>
    </recommendedName>
</protein>
<evidence type="ECO:0000256" key="2">
    <source>
        <dbReference type="ARBA" id="ARBA00009448"/>
    </source>
</evidence>
<keyword evidence="4" id="KW-0227">DNA damage</keyword>
<evidence type="ECO:0000256" key="3">
    <source>
        <dbReference type="ARBA" id="ARBA00022737"/>
    </source>
</evidence>
<evidence type="ECO:0000256" key="11">
    <source>
        <dbReference type="SAM" id="MobiDB-lite"/>
    </source>
</evidence>
<comment type="subcellular location">
    <subcellularLocation>
        <location evidence="1">Nucleus</location>
    </subcellularLocation>
</comment>
<dbReference type="SMART" id="SM00751">
    <property type="entry name" value="BSD"/>
    <property type="match status" value="2"/>
</dbReference>
<reference evidence="13 14" key="1">
    <citation type="journal article" date="2024" name="Insects">
        <title>An Improved Chromosome-Level Genome Assembly of the Firefly Pyrocoelia pectoralis.</title>
        <authorList>
            <person name="Fu X."/>
            <person name="Meyer-Rochow V.B."/>
            <person name="Ballantyne L."/>
            <person name="Zhu X."/>
        </authorList>
    </citation>
    <scope>NUCLEOTIDE SEQUENCE [LARGE SCALE GENOMIC DNA]</scope>
    <source>
        <strain evidence="13">XCY_ONT2</strain>
    </source>
</reference>
<dbReference type="InterPro" id="IPR031959">
    <property type="entry name" value="DUF4779"/>
</dbReference>
<feature type="compositionally biased region" description="Basic and acidic residues" evidence="11">
    <location>
        <begin position="701"/>
        <end position="724"/>
    </location>
</feature>
<dbReference type="SUPFAM" id="SSF50729">
    <property type="entry name" value="PH domain-like"/>
    <property type="match status" value="1"/>
</dbReference>
<evidence type="ECO:0000313" key="13">
    <source>
        <dbReference type="EMBL" id="KAK5643686.1"/>
    </source>
</evidence>
<keyword evidence="6" id="KW-0804">Transcription</keyword>
<evidence type="ECO:0000256" key="1">
    <source>
        <dbReference type="ARBA" id="ARBA00004123"/>
    </source>
</evidence>
<comment type="similarity">
    <text evidence="2">Belongs to the TFB1 family.</text>
</comment>
<proteinExistence type="inferred from homology"/>